<reference evidence="1" key="1">
    <citation type="submission" date="2019-08" db="EMBL/GenBank/DDBJ databases">
        <authorList>
            <person name="Kucharzyk K."/>
            <person name="Murdoch R.W."/>
            <person name="Higgins S."/>
            <person name="Loffler F."/>
        </authorList>
    </citation>
    <scope>NUCLEOTIDE SEQUENCE</scope>
</reference>
<accession>A0A645B986</accession>
<evidence type="ECO:0008006" key="2">
    <source>
        <dbReference type="Google" id="ProtNLM"/>
    </source>
</evidence>
<proteinExistence type="predicted"/>
<name>A0A645B986_9ZZZZ</name>
<dbReference type="InterPro" id="IPR025833">
    <property type="entry name" value="GDYXXLXY"/>
</dbReference>
<dbReference type="AlphaFoldDB" id="A0A645B986"/>
<protein>
    <recommendedName>
        <fullName evidence="2">Membrane-anchored protein</fullName>
    </recommendedName>
</protein>
<sequence>MKKIIKKRWLKYLMAFLIPFIVLLSMTIKPSITNALGSEILIKTKPFDPRDVFRGDYVYLNYEISEITLDKLDDSILNIKDDTEEYEPFRKLRKKDLYVILKEDKGFYEVDKVSLNKPNQGIYLKAKYRYTLQEMPDKENENFDKEKEKYIIPKAIGINVDYSLDKYFVPENTGKDLEDKALKGELLAKVKVYKGYSLLKEIISK</sequence>
<dbReference type="EMBL" id="VSSQ01018210">
    <property type="protein sequence ID" value="MPM61201.1"/>
    <property type="molecule type" value="Genomic_DNA"/>
</dbReference>
<dbReference type="Pfam" id="PF14345">
    <property type="entry name" value="GDYXXLXY"/>
    <property type="match status" value="1"/>
</dbReference>
<evidence type="ECO:0000313" key="1">
    <source>
        <dbReference type="EMBL" id="MPM61201.1"/>
    </source>
</evidence>
<organism evidence="1">
    <name type="scientific">bioreactor metagenome</name>
    <dbReference type="NCBI Taxonomy" id="1076179"/>
    <lineage>
        <taxon>unclassified sequences</taxon>
        <taxon>metagenomes</taxon>
        <taxon>ecological metagenomes</taxon>
    </lineage>
</organism>
<comment type="caution">
    <text evidence="1">The sequence shown here is derived from an EMBL/GenBank/DDBJ whole genome shotgun (WGS) entry which is preliminary data.</text>
</comment>
<gene>
    <name evidence="1" type="ORF">SDC9_108057</name>
</gene>